<protein>
    <submittedName>
        <fullName evidence="1">Uncharacterized protein</fullName>
    </submittedName>
</protein>
<accession>A0ACC1AN50</accession>
<comment type="caution">
    <text evidence="1">The sequence shown here is derived from an EMBL/GenBank/DDBJ whole genome shotgun (WGS) entry which is preliminary data.</text>
</comment>
<organism evidence="1 2">
    <name type="scientific">Pistacia atlantica</name>
    <dbReference type="NCBI Taxonomy" id="434234"/>
    <lineage>
        <taxon>Eukaryota</taxon>
        <taxon>Viridiplantae</taxon>
        <taxon>Streptophyta</taxon>
        <taxon>Embryophyta</taxon>
        <taxon>Tracheophyta</taxon>
        <taxon>Spermatophyta</taxon>
        <taxon>Magnoliopsida</taxon>
        <taxon>eudicotyledons</taxon>
        <taxon>Gunneridae</taxon>
        <taxon>Pentapetalae</taxon>
        <taxon>rosids</taxon>
        <taxon>malvids</taxon>
        <taxon>Sapindales</taxon>
        <taxon>Anacardiaceae</taxon>
        <taxon>Pistacia</taxon>
    </lineage>
</organism>
<evidence type="ECO:0000313" key="2">
    <source>
        <dbReference type="Proteomes" id="UP001164250"/>
    </source>
</evidence>
<dbReference type="Proteomes" id="UP001164250">
    <property type="component" value="Chromosome 9"/>
</dbReference>
<reference evidence="2" key="1">
    <citation type="journal article" date="2023" name="G3 (Bethesda)">
        <title>Genome assembly and association tests identify interacting loci associated with vigor, precocity, and sex in interspecific pistachio rootstocks.</title>
        <authorList>
            <person name="Palmer W."/>
            <person name="Jacygrad E."/>
            <person name="Sagayaradj S."/>
            <person name="Cavanaugh K."/>
            <person name="Han R."/>
            <person name="Bertier L."/>
            <person name="Beede B."/>
            <person name="Kafkas S."/>
            <person name="Golino D."/>
            <person name="Preece J."/>
            <person name="Michelmore R."/>
        </authorList>
    </citation>
    <scope>NUCLEOTIDE SEQUENCE [LARGE SCALE GENOMIC DNA]</scope>
</reference>
<sequence length="69" mass="7856">MKFESRELECLLIVGLWCTHPVDMERPSARQVIQLLNFEATLPELPQELHDPAFVPRPLSPDSDDSPEA</sequence>
<name>A0ACC1AN50_9ROSI</name>
<gene>
    <name evidence="1" type="ORF">Patl1_32729</name>
</gene>
<evidence type="ECO:0000313" key="1">
    <source>
        <dbReference type="EMBL" id="KAJ0088116.1"/>
    </source>
</evidence>
<keyword evidence="2" id="KW-1185">Reference proteome</keyword>
<proteinExistence type="predicted"/>
<dbReference type="EMBL" id="CM047905">
    <property type="protein sequence ID" value="KAJ0088116.1"/>
    <property type="molecule type" value="Genomic_DNA"/>
</dbReference>